<dbReference type="GO" id="GO:0004526">
    <property type="term" value="F:ribonuclease P activity"/>
    <property type="evidence" value="ECO:0007669"/>
    <property type="project" value="UniProtKB-UniRule"/>
</dbReference>
<keyword evidence="5" id="KW-0378">Hydrolase</keyword>
<dbReference type="PANTHER" id="PTHR33992:SF1">
    <property type="entry name" value="RIBONUCLEASE P PROTEIN COMPONENT"/>
    <property type="match status" value="1"/>
</dbReference>
<dbReference type="Proteomes" id="UP000178264">
    <property type="component" value="Unassembled WGS sequence"/>
</dbReference>
<dbReference type="Gene3D" id="3.30.230.10">
    <property type="match status" value="1"/>
</dbReference>
<evidence type="ECO:0000256" key="3">
    <source>
        <dbReference type="ARBA" id="ARBA00022722"/>
    </source>
</evidence>
<dbReference type="EMBL" id="MGER01000001">
    <property type="protein sequence ID" value="OGL89039.1"/>
    <property type="molecule type" value="Genomic_DNA"/>
</dbReference>
<dbReference type="PANTHER" id="PTHR33992">
    <property type="entry name" value="RIBONUCLEASE P PROTEIN COMPONENT"/>
    <property type="match status" value="1"/>
</dbReference>
<evidence type="ECO:0000256" key="7">
    <source>
        <dbReference type="NCBIfam" id="TIGR00188"/>
    </source>
</evidence>
<dbReference type="GO" id="GO:0000049">
    <property type="term" value="F:tRNA binding"/>
    <property type="evidence" value="ECO:0007669"/>
    <property type="project" value="InterPro"/>
</dbReference>
<dbReference type="GO" id="GO:0030677">
    <property type="term" value="C:ribonuclease P complex"/>
    <property type="evidence" value="ECO:0007669"/>
    <property type="project" value="TreeGrafter"/>
</dbReference>
<name>A0A1F7VEW4_9BACT</name>
<keyword evidence="2" id="KW-0819">tRNA processing</keyword>
<comment type="function">
    <text evidence="1">RNaseP catalyzes the removal of the 5'-leader sequence from pre-tRNA to produce the mature 5'-terminus. It can also cleave other RNA substrates such as 4.5S RNA. The protein component plays an auxiliary but essential role in vivo by binding to the 5'-leader sequence and broadening the substrate specificity of the ribozyme.</text>
</comment>
<dbReference type="AlphaFoldDB" id="A0A1F7VEW4"/>
<dbReference type="InterPro" id="IPR014721">
    <property type="entry name" value="Ribsml_uS5_D2-typ_fold_subgr"/>
</dbReference>
<keyword evidence="6" id="KW-0694">RNA-binding</keyword>
<keyword evidence="3" id="KW-0540">Nuclease</keyword>
<organism evidence="8 9">
    <name type="scientific">Candidatus Uhrbacteria bacterium RIFCSPLOWO2_02_FULL_49_11</name>
    <dbReference type="NCBI Taxonomy" id="1802409"/>
    <lineage>
        <taxon>Bacteria</taxon>
        <taxon>Candidatus Uhriibacteriota</taxon>
    </lineage>
</organism>
<evidence type="ECO:0000313" key="8">
    <source>
        <dbReference type="EMBL" id="OGL89039.1"/>
    </source>
</evidence>
<comment type="caution">
    <text evidence="8">The sequence shown here is derived from an EMBL/GenBank/DDBJ whole genome shotgun (WGS) entry which is preliminary data.</text>
</comment>
<sequence>MGMRYCWNRKKGTRVGFVIPNSVIKRATGRNRLRRQLRAAVQKNFSSLPAGFDIFFVVKRYLSPLPFNVIEHDLLLLVHYLLLLRQNTQKMANI</sequence>
<dbReference type="PROSITE" id="PS00648">
    <property type="entry name" value="RIBONUCLEASE_P"/>
    <property type="match status" value="1"/>
</dbReference>
<dbReference type="InterPro" id="IPR020539">
    <property type="entry name" value="RNase_P_CS"/>
</dbReference>
<accession>A0A1F7VEW4</accession>
<dbReference type="SUPFAM" id="SSF54211">
    <property type="entry name" value="Ribosomal protein S5 domain 2-like"/>
    <property type="match status" value="1"/>
</dbReference>
<dbReference type="GO" id="GO:0042781">
    <property type="term" value="F:3'-tRNA processing endoribonuclease activity"/>
    <property type="evidence" value="ECO:0007669"/>
    <property type="project" value="TreeGrafter"/>
</dbReference>
<keyword evidence="4" id="KW-0255">Endonuclease</keyword>
<evidence type="ECO:0000313" key="9">
    <source>
        <dbReference type="Proteomes" id="UP000178264"/>
    </source>
</evidence>
<dbReference type="InterPro" id="IPR000100">
    <property type="entry name" value="RNase_P"/>
</dbReference>
<dbReference type="Pfam" id="PF00825">
    <property type="entry name" value="Ribonuclease_P"/>
    <property type="match status" value="1"/>
</dbReference>
<evidence type="ECO:0000256" key="1">
    <source>
        <dbReference type="ARBA" id="ARBA00002663"/>
    </source>
</evidence>
<proteinExistence type="predicted"/>
<gene>
    <name evidence="8" type="ORF">A3I42_04305</name>
</gene>
<dbReference type="EC" id="3.1.26.5" evidence="7"/>
<dbReference type="NCBIfam" id="TIGR00188">
    <property type="entry name" value="rnpA"/>
    <property type="match status" value="1"/>
</dbReference>
<evidence type="ECO:0000256" key="5">
    <source>
        <dbReference type="ARBA" id="ARBA00022801"/>
    </source>
</evidence>
<protein>
    <recommendedName>
        <fullName evidence="7">Ribonuclease P protein component</fullName>
        <ecNumber evidence="7">3.1.26.5</ecNumber>
    </recommendedName>
</protein>
<reference evidence="8 9" key="1">
    <citation type="journal article" date="2016" name="Nat. Commun.">
        <title>Thousands of microbial genomes shed light on interconnected biogeochemical processes in an aquifer system.</title>
        <authorList>
            <person name="Anantharaman K."/>
            <person name="Brown C.T."/>
            <person name="Hug L.A."/>
            <person name="Sharon I."/>
            <person name="Castelle C.J."/>
            <person name="Probst A.J."/>
            <person name="Thomas B.C."/>
            <person name="Singh A."/>
            <person name="Wilkins M.J."/>
            <person name="Karaoz U."/>
            <person name="Brodie E.L."/>
            <person name="Williams K.H."/>
            <person name="Hubbard S.S."/>
            <person name="Banfield J.F."/>
        </authorList>
    </citation>
    <scope>NUCLEOTIDE SEQUENCE [LARGE SCALE GENOMIC DNA]</scope>
</reference>
<evidence type="ECO:0000256" key="4">
    <source>
        <dbReference type="ARBA" id="ARBA00022759"/>
    </source>
</evidence>
<evidence type="ECO:0000256" key="2">
    <source>
        <dbReference type="ARBA" id="ARBA00022694"/>
    </source>
</evidence>
<evidence type="ECO:0000256" key="6">
    <source>
        <dbReference type="ARBA" id="ARBA00022884"/>
    </source>
</evidence>
<dbReference type="InterPro" id="IPR020568">
    <property type="entry name" value="Ribosomal_Su5_D2-typ_SF"/>
</dbReference>